<feature type="compositionally biased region" description="Pro residues" evidence="1">
    <location>
        <begin position="54"/>
        <end position="91"/>
    </location>
</feature>
<gene>
    <name evidence="3" type="ORF">OFUS_LOCUS8551</name>
</gene>
<feature type="signal peptide" evidence="2">
    <location>
        <begin position="1"/>
        <end position="25"/>
    </location>
</feature>
<dbReference type="SUPFAM" id="SSF82895">
    <property type="entry name" value="TSP-1 type 1 repeat"/>
    <property type="match status" value="1"/>
</dbReference>
<dbReference type="Gene3D" id="2.20.100.10">
    <property type="entry name" value="Thrombospondin type-1 (TSP1) repeat"/>
    <property type="match status" value="1"/>
</dbReference>
<name>A0A8S4NPI4_OWEFU</name>
<dbReference type="InterPro" id="IPR000884">
    <property type="entry name" value="TSP1_rpt"/>
</dbReference>
<protein>
    <submittedName>
        <fullName evidence="3">Uncharacterized protein</fullName>
    </submittedName>
</protein>
<dbReference type="Pfam" id="PF19030">
    <property type="entry name" value="TSP1_ADAMTS"/>
    <property type="match status" value="1"/>
</dbReference>
<evidence type="ECO:0000313" key="4">
    <source>
        <dbReference type="Proteomes" id="UP000749559"/>
    </source>
</evidence>
<dbReference type="Proteomes" id="UP000749559">
    <property type="component" value="Unassembled WGS sequence"/>
</dbReference>
<evidence type="ECO:0000256" key="2">
    <source>
        <dbReference type="SAM" id="SignalP"/>
    </source>
</evidence>
<evidence type="ECO:0000256" key="1">
    <source>
        <dbReference type="SAM" id="MobiDB-lite"/>
    </source>
</evidence>
<comment type="caution">
    <text evidence="3">The sequence shown here is derived from an EMBL/GenBank/DDBJ whole genome shotgun (WGS) entry which is preliminary data.</text>
</comment>
<sequence length="164" mass="17779">FDTMQSRSILTAALAIALVVLESYAHRVGGGNYGNCMKSCRGAFRPCKIKCKNAPPPIPPTPRPPPPPPPPPQRPPIQVPPRPAVPQPQPPVLGRKCRWSPYDRPRLGQCSASCGGGTQRVTLIRYRLYGMAETGDPECLGSDRVVRTQSCNNWPCPPPPTPPV</sequence>
<dbReference type="PROSITE" id="PS50092">
    <property type="entry name" value="TSP1"/>
    <property type="match status" value="1"/>
</dbReference>
<feature type="non-terminal residue" evidence="3">
    <location>
        <position position="1"/>
    </location>
</feature>
<organism evidence="3 4">
    <name type="scientific">Owenia fusiformis</name>
    <name type="common">Polychaete worm</name>
    <dbReference type="NCBI Taxonomy" id="6347"/>
    <lineage>
        <taxon>Eukaryota</taxon>
        <taxon>Metazoa</taxon>
        <taxon>Spiralia</taxon>
        <taxon>Lophotrochozoa</taxon>
        <taxon>Annelida</taxon>
        <taxon>Polychaeta</taxon>
        <taxon>Sedentaria</taxon>
        <taxon>Canalipalpata</taxon>
        <taxon>Sabellida</taxon>
        <taxon>Oweniida</taxon>
        <taxon>Oweniidae</taxon>
        <taxon>Owenia</taxon>
    </lineage>
</organism>
<feature type="chain" id="PRO_5035922764" evidence="2">
    <location>
        <begin position="26"/>
        <end position="164"/>
    </location>
</feature>
<dbReference type="AlphaFoldDB" id="A0A8S4NPI4"/>
<dbReference type="EMBL" id="CAIIXF020000004">
    <property type="protein sequence ID" value="CAH1782065.1"/>
    <property type="molecule type" value="Genomic_DNA"/>
</dbReference>
<evidence type="ECO:0000313" key="3">
    <source>
        <dbReference type="EMBL" id="CAH1782065.1"/>
    </source>
</evidence>
<keyword evidence="2" id="KW-0732">Signal</keyword>
<accession>A0A8S4NPI4</accession>
<proteinExistence type="predicted"/>
<reference evidence="3" key="1">
    <citation type="submission" date="2022-03" db="EMBL/GenBank/DDBJ databases">
        <authorList>
            <person name="Martin C."/>
        </authorList>
    </citation>
    <scope>NUCLEOTIDE SEQUENCE</scope>
</reference>
<feature type="region of interest" description="Disordered" evidence="1">
    <location>
        <begin position="54"/>
        <end position="95"/>
    </location>
</feature>
<dbReference type="InterPro" id="IPR036383">
    <property type="entry name" value="TSP1_rpt_sf"/>
</dbReference>
<keyword evidence="4" id="KW-1185">Reference proteome</keyword>